<reference evidence="3" key="2">
    <citation type="journal article" date="2018" name="Plant J.">
        <title>The Sorghum bicolor reference genome: improved assembly, gene annotations, a transcriptome atlas, and signatures of genome organization.</title>
        <authorList>
            <person name="McCormick R.F."/>
            <person name="Truong S.K."/>
            <person name="Sreedasyam A."/>
            <person name="Jenkins J."/>
            <person name="Shu S."/>
            <person name="Sims D."/>
            <person name="Kennedy M."/>
            <person name="Amirebrahimi M."/>
            <person name="Weers B.D."/>
            <person name="McKinley B."/>
            <person name="Mattison A."/>
            <person name="Morishige D.T."/>
            <person name="Grimwood J."/>
            <person name="Schmutz J."/>
            <person name="Mullet J.E."/>
        </authorList>
    </citation>
    <scope>NUCLEOTIDE SEQUENCE [LARGE SCALE GENOMIC DNA]</scope>
    <source>
        <strain evidence="3">cv. BTx623</strain>
    </source>
</reference>
<proteinExistence type="predicted"/>
<evidence type="ECO:0000256" key="1">
    <source>
        <dbReference type="SAM" id="Phobius"/>
    </source>
</evidence>
<keyword evidence="1" id="KW-0812">Transmembrane</keyword>
<dbReference type="InParanoid" id="A0A1Z5RDV0"/>
<evidence type="ECO:0000313" key="2">
    <source>
        <dbReference type="EMBL" id="OQU81933.1"/>
    </source>
</evidence>
<keyword evidence="1" id="KW-1133">Transmembrane helix</keyword>
<name>A0A1Z5RDV0_SORBI</name>
<accession>A0A1Z5RDV0</accession>
<evidence type="ECO:0000313" key="3">
    <source>
        <dbReference type="Proteomes" id="UP000000768"/>
    </source>
</evidence>
<gene>
    <name evidence="2" type="ORF">SORBI_3006G142365</name>
</gene>
<dbReference type="EMBL" id="CM000765">
    <property type="protein sequence ID" value="OQU81933.1"/>
    <property type="molecule type" value="Genomic_DNA"/>
</dbReference>
<sequence length="114" mass="12390">MYPYNIIGDEATCRCAAQGIPTTGATTDRKHKSHFGVLPGWPGLACFLPIFLSCVGRVTTDDEQGIGAASLCLSVSSLKTILVHYSIRRIQLYRTMPVKIAQSLINFTVLALMS</sequence>
<dbReference type="Proteomes" id="UP000000768">
    <property type="component" value="Chromosome 6"/>
</dbReference>
<reference evidence="2 3" key="1">
    <citation type="journal article" date="2009" name="Nature">
        <title>The Sorghum bicolor genome and the diversification of grasses.</title>
        <authorList>
            <person name="Paterson A.H."/>
            <person name="Bowers J.E."/>
            <person name="Bruggmann R."/>
            <person name="Dubchak I."/>
            <person name="Grimwood J."/>
            <person name="Gundlach H."/>
            <person name="Haberer G."/>
            <person name="Hellsten U."/>
            <person name="Mitros T."/>
            <person name="Poliakov A."/>
            <person name="Schmutz J."/>
            <person name="Spannagl M."/>
            <person name="Tang H."/>
            <person name="Wang X."/>
            <person name="Wicker T."/>
            <person name="Bharti A.K."/>
            <person name="Chapman J."/>
            <person name="Feltus F.A."/>
            <person name="Gowik U."/>
            <person name="Grigoriev I.V."/>
            <person name="Lyons E."/>
            <person name="Maher C.A."/>
            <person name="Martis M."/>
            <person name="Narechania A."/>
            <person name="Otillar R.P."/>
            <person name="Penning B.W."/>
            <person name="Salamov A.A."/>
            <person name="Wang Y."/>
            <person name="Zhang L."/>
            <person name="Carpita N.C."/>
            <person name="Freeling M."/>
            <person name="Gingle A.R."/>
            <person name="Hash C.T."/>
            <person name="Keller B."/>
            <person name="Klein P."/>
            <person name="Kresovich S."/>
            <person name="McCann M.C."/>
            <person name="Ming R."/>
            <person name="Peterson D.G."/>
            <person name="Mehboob-ur-Rahman"/>
            <person name="Ware D."/>
            <person name="Westhoff P."/>
            <person name="Mayer K.F."/>
            <person name="Messing J."/>
            <person name="Rokhsar D.S."/>
        </authorList>
    </citation>
    <scope>NUCLEOTIDE SEQUENCE [LARGE SCALE GENOMIC DNA]</scope>
    <source>
        <strain evidence="3">cv. BTx623</strain>
    </source>
</reference>
<feature type="transmembrane region" description="Helical" evidence="1">
    <location>
        <begin position="38"/>
        <end position="59"/>
    </location>
</feature>
<protein>
    <submittedName>
        <fullName evidence="2">Uncharacterized protein</fullName>
    </submittedName>
</protein>
<keyword evidence="1" id="KW-0472">Membrane</keyword>
<organism evidence="2 3">
    <name type="scientific">Sorghum bicolor</name>
    <name type="common">Sorghum</name>
    <name type="synonym">Sorghum vulgare</name>
    <dbReference type="NCBI Taxonomy" id="4558"/>
    <lineage>
        <taxon>Eukaryota</taxon>
        <taxon>Viridiplantae</taxon>
        <taxon>Streptophyta</taxon>
        <taxon>Embryophyta</taxon>
        <taxon>Tracheophyta</taxon>
        <taxon>Spermatophyta</taxon>
        <taxon>Magnoliopsida</taxon>
        <taxon>Liliopsida</taxon>
        <taxon>Poales</taxon>
        <taxon>Poaceae</taxon>
        <taxon>PACMAD clade</taxon>
        <taxon>Panicoideae</taxon>
        <taxon>Andropogonodae</taxon>
        <taxon>Andropogoneae</taxon>
        <taxon>Sorghinae</taxon>
        <taxon>Sorghum</taxon>
    </lineage>
</organism>
<dbReference type="Gramene" id="OQU81933">
    <property type="protein sequence ID" value="OQU81933"/>
    <property type="gene ID" value="SORBI_3006G142365"/>
</dbReference>
<keyword evidence="3" id="KW-1185">Reference proteome</keyword>
<feature type="transmembrane region" description="Helical" evidence="1">
    <location>
        <begin position="65"/>
        <end position="87"/>
    </location>
</feature>
<dbReference type="AlphaFoldDB" id="A0A1Z5RDV0"/>